<dbReference type="Pfam" id="PF08843">
    <property type="entry name" value="AbiEii"/>
    <property type="match status" value="1"/>
</dbReference>
<keyword evidence="2" id="KW-1185">Reference proteome</keyword>
<reference evidence="1 2" key="1">
    <citation type="journal article" date="2009" name="Genome Biol.">
        <title>Community-wide analysis of microbial genome sequence signatures.</title>
        <authorList>
            <person name="Dick G.J."/>
            <person name="Andersson A.F."/>
            <person name="Baker B.J."/>
            <person name="Simmons S.L."/>
            <person name="Thomas B.C."/>
            <person name="Yelton A.P."/>
            <person name="Banfield J.F."/>
        </authorList>
    </citation>
    <scope>NUCLEOTIDE SEQUENCE [LARGE SCALE GENOMIC DNA]</scope>
    <source>
        <strain evidence="1">ARMAN-2</strain>
    </source>
</reference>
<dbReference type="AlphaFoldDB" id="C7DGX8"/>
<name>C7DGX8_MICA2</name>
<proteinExistence type="predicted"/>
<evidence type="ECO:0000313" key="2">
    <source>
        <dbReference type="Proteomes" id="UP000332487"/>
    </source>
</evidence>
<dbReference type="InterPro" id="IPR014942">
    <property type="entry name" value="AbiEii"/>
</dbReference>
<evidence type="ECO:0000313" key="1">
    <source>
        <dbReference type="EMBL" id="EET90299.1"/>
    </source>
</evidence>
<reference evidence="1 2" key="2">
    <citation type="journal article" date="2010" name="Proc. Natl. Acad. Sci. U.S.A.">
        <title>Enigmatic, ultrasmall, uncultivated Archaea.</title>
        <authorList>
            <person name="Baker B.J."/>
            <person name="Comolli L.R."/>
            <person name="Dick G.J."/>
            <person name="Hauser L.J."/>
            <person name="Hyatt D."/>
            <person name="Dill B.D."/>
            <person name="Land M.L."/>
            <person name="Verberkmoes N.C."/>
            <person name="Hettich R.L."/>
            <person name="Banfield J.F."/>
        </authorList>
    </citation>
    <scope>NUCLEOTIDE SEQUENCE [LARGE SCALE GENOMIC DNA]</scope>
    <source>
        <strain evidence="1">ARMAN-2</strain>
    </source>
</reference>
<evidence type="ECO:0008006" key="3">
    <source>
        <dbReference type="Google" id="ProtNLM"/>
    </source>
</evidence>
<protein>
    <recommendedName>
        <fullName evidence="3">Nucleotidyl transferase AbiEii/AbiGii toxin family protein</fullName>
    </recommendedName>
</protein>
<dbReference type="Proteomes" id="UP000332487">
    <property type="component" value="Unassembled WGS sequence"/>
</dbReference>
<organism evidence="1 2">
    <name type="scientific">Candidatus Micrarchaeum acidiphilum ARMAN-2</name>
    <dbReference type="NCBI Taxonomy" id="425595"/>
    <lineage>
        <taxon>Archaea</taxon>
        <taxon>Candidatus Micrarchaeota</taxon>
        <taxon>Candidatus Micrarchaeia</taxon>
        <taxon>Candidatus Micrarchaeales</taxon>
        <taxon>Candidatus Micrarchaeaceae</taxon>
        <taxon>Candidatus Micrarchaeum</taxon>
    </lineage>
</organism>
<dbReference type="Gene3D" id="3.10.450.620">
    <property type="entry name" value="JHP933, nucleotidyltransferase-like core domain"/>
    <property type="match status" value="1"/>
</dbReference>
<sequence length="265" mass="30438">MIDEQTLVELAGRFRDSRQLERDYLLTLLLDEICSVFSNELVFKGGTALKYFYGLNRFSEDLDFSYSGTNDTRSRKSINDGISIALKRFGMQYEVVSQERRAKKEKGVVLGINYIIRVAGPLNKALGQLQNISVDLSLRNDIIEKPVLKYMSPIYPDITTFSVLTMGVEEILAEKIAAIIERDKMRDIYDAYYLVAIRKIRYNEKLLLKKLEKRNEAFDKKALREKISSALNKMKWKSELSYLIGDLPENVDVVSKLNLALGLKQ</sequence>
<gene>
    <name evidence="1" type="ORF">UNLARM2_0328</name>
</gene>
<accession>C7DGX8</accession>
<dbReference type="EMBL" id="GG697239">
    <property type="protein sequence ID" value="EET90299.1"/>
    <property type="molecule type" value="Genomic_DNA"/>
</dbReference>